<sequence length="214" mass="23668">MRTRALTWFCCSTQLAWFHRPRFSDSFLRRRITQRGVACRRCAGGGPLVRCSWTKTPFRPLETDVNSLRQLHPLPPTVPPPRAPAEMLPPQPPRAHLARRRAGSTAGQPTSPILPMKRPPASGEDRSRALCCAHGPSAAITPGTDETFAVCSFFVRSGNCPRMLIVAQMLREVRADAHDGWHAIGCAAGPSTAFGGIQFVQATRIETPMSYWRR</sequence>
<evidence type="ECO:0000313" key="3">
    <source>
        <dbReference type="Proteomes" id="UP000186817"/>
    </source>
</evidence>
<accession>A0A1Q9CF24</accession>
<feature type="region of interest" description="Disordered" evidence="1">
    <location>
        <begin position="72"/>
        <end position="127"/>
    </location>
</feature>
<dbReference type="EMBL" id="LSRX01001271">
    <property type="protein sequence ID" value="OLP81553.1"/>
    <property type="molecule type" value="Genomic_DNA"/>
</dbReference>
<evidence type="ECO:0000313" key="2">
    <source>
        <dbReference type="EMBL" id="OLP81553.1"/>
    </source>
</evidence>
<comment type="caution">
    <text evidence="2">The sequence shown here is derived from an EMBL/GenBank/DDBJ whole genome shotgun (WGS) entry which is preliminary data.</text>
</comment>
<name>A0A1Q9CF24_SYMMI</name>
<keyword evidence="3" id="KW-1185">Reference proteome</keyword>
<protein>
    <submittedName>
        <fullName evidence="2">Uncharacterized protein</fullName>
    </submittedName>
</protein>
<evidence type="ECO:0000256" key="1">
    <source>
        <dbReference type="SAM" id="MobiDB-lite"/>
    </source>
</evidence>
<dbReference type="AlphaFoldDB" id="A0A1Q9CF24"/>
<organism evidence="2 3">
    <name type="scientific">Symbiodinium microadriaticum</name>
    <name type="common">Dinoflagellate</name>
    <name type="synonym">Zooxanthella microadriatica</name>
    <dbReference type="NCBI Taxonomy" id="2951"/>
    <lineage>
        <taxon>Eukaryota</taxon>
        <taxon>Sar</taxon>
        <taxon>Alveolata</taxon>
        <taxon>Dinophyceae</taxon>
        <taxon>Suessiales</taxon>
        <taxon>Symbiodiniaceae</taxon>
        <taxon>Symbiodinium</taxon>
    </lineage>
</organism>
<gene>
    <name evidence="2" type="ORF">AK812_SmicGene37901</name>
</gene>
<reference evidence="2 3" key="1">
    <citation type="submission" date="2016-02" db="EMBL/GenBank/DDBJ databases">
        <title>Genome analysis of coral dinoflagellate symbionts highlights evolutionary adaptations to a symbiotic lifestyle.</title>
        <authorList>
            <person name="Aranda M."/>
            <person name="Li Y."/>
            <person name="Liew Y.J."/>
            <person name="Baumgarten S."/>
            <person name="Simakov O."/>
            <person name="Wilson M."/>
            <person name="Piel J."/>
            <person name="Ashoor H."/>
            <person name="Bougouffa S."/>
            <person name="Bajic V.B."/>
            <person name="Ryu T."/>
            <person name="Ravasi T."/>
            <person name="Bayer T."/>
            <person name="Micklem G."/>
            <person name="Kim H."/>
            <person name="Bhak J."/>
            <person name="Lajeunesse T.C."/>
            <person name="Voolstra C.R."/>
        </authorList>
    </citation>
    <scope>NUCLEOTIDE SEQUENCE [LARGE SCALE GENOMIC DNA]</scope>
    <source>
        <strain evidence="2 3">CCMP2467</strain>
    </source>
</reference>
<proteinExistence type="predicted"/>
<dbReference type="Proteomes" id="UP000186817">
    <property type="component" value="Unassembled WGS sequence"/>
</dbReference>
<feature type="compositionally biased region" description="Pro residues" evidence="1">
    <location>
        <begin position="73"/>
        <end position="93"/>
    </location>
</feature>